<dbReference type="SUPFAM" id="SSF49785">
    <property type="entry name" value="Galactose-binding domain-like"/>
    <property type="match status" value="1"/>
</dbReference>
<dbReference type="Proteomes" id="UP000315689">
    <property type="component" value="Unassembled WGS sequence"/>
</dbReference>
<evidence type="ECO:0000259" key="2">
    <source>
        <dbReference type="PROSITE" id="PS50022"/>
    </source>
</evidence>
<sequence length="353" mass="38827">MTIRAALNRAAHRLFPLFFIFKYNENMIKNVFIISSIIVILLMAYVLPNIHRKNIEKTKSASSTIGLTSKADWDAGNSSAAVDLNSSSGDIKLLSEAEISLIGRTTSASTDQSNKGKVIDGDIDTYWGENNSAEIWWKIDLGSEIEGINKMRMYNYIADPGTVWHFETSSDDNSYSDQGTFAEAYQYSQLTFSPTISARYIRIRKPEEICMPGSCGGTLHNFLLYQGGIATHTSASTQIGSTGDAARYVVEYQGFDINETEPANTTIDYRFQLVNSSGVSTSGWTAWASGDVANLIISYPNQLTITQAKKDAGETYLQVQSRLTSTDGVSTPTLSDYTVNYHTNKPPNTPVGE</sequence>
<evidence type="ECO:0000256" key="1">
    <source>
        <dbReference type="SAM" id="Phobius"/>
    </source>
</evidence>
<name>A0A554LJJ5_9BACT</name>
<dbReference type="InterPro" id="IPR000421">
    <property type="entry name" value="FA58C"/>
</dbReference>
<dbReference type="AlphaFoldDB" id="A0A554LJJ5"/>
<evidence type="ECO:0000313" key="4">
    <source>
        <dbReference type="Proteomes" id="UP000315689"/>
    </source>
</evidence>
<gene>
    <name evidence="3" type="ORF">CEN89_281</name>
</gene>
<dbReference type="EMBL" id="VMGK01000008">
    <property type="protein sequence ID" value="TSC93041.1"/>
    <property type="molecule type" value="Genomic_DNA"/>
</dbReference>
<dbReference type="Gene3D" id="2.60.120.260">
    <property type="entry name" value="Galactose-binding domain-like"/>
    <property type="match status" value="1"/>
</dbReference>
<accession>A0A554LJJ5</accession>
<keyword evidence="1" id="KW-0812">Transmembrane</keyword>
<protein>
    <recommendedName>
        <fullName evidence="2">F5/8 type C domain-containing protein</fullName>
    </recommendedName>
</protein>
<comment type="caution">
    <text evidence="3">The sequence shown here is derived from an EMBL/GenBank/DDBJ whole genome shotgun (WGS) entry which is preliminary data.</text>
</comment>
<evidence type="ECO:0000313" key="3">
    <source>
        <dbReference type="EMBL" id="TSC93041.1"/>
    </source>
</evidence>
<organism evidence="3 4">
    <name type="scientific">Candidatus Berkelbacteria bacterium Licking1014_7</name>
    <dbReference type="NCBI Taxonomy" id="2017147"/>
    <lineage>
        <taxon>Bacteria</taxon>
        <taxon>Candidatus Berkelbacteria</taxon>
    </lineage>
</organism>
<proteinExistence type="predicted"/>
<reference evidence="3 4" key="1">
    <citation type="submission" date="2017-07" db="EMBL/GenBank/DDBJ databases">
        <title>Mechanisms for carbon and nitrogen cycling indicate functional differentiation within the Candidate Phyla Radiation.</title>
        <authorList>
            <person name="Danczak R.E."/>
            <person name="Johnston M.D."/>
            <person name="Kenah C."/>
            <person name="Slattery M."/>
            <person name="Wrighton K.C."/>
            <person name="Wilkins M.J."/>
        </authorList>
    </citation>
    <scope>NUCLEOTIDE SEQUENCE [LARGE SCALE GENOMIC DNA]</scope>
    <source>
        <strain evidence="3">Licking1014_7</strain>
    </source>
</reference>
<dbReference type="InterPro" id="IPR008979">
    <property type="entry name" value="Galactose-bd-like_sf"/>
</dbReference>
<dbReference type="PROSITE" id="PS50022">
    <property type="entry name" value="FA58C_3"/>
    <property type="match status" value="1"/>
</dbReference>
<feature type="transmembrane region" description="Helical" evidence="1">
    <location>
        <begin position="27"/>
        <end position="47"/>
    </location>
</feature>
<dbReference type="Pfam" id="PF00754">
    <property type="entry name" value="F5_F8_type_C"/>
    <property type="match status" value="1"/>
</dbReference>
<keyword evidence="1" id="KW-1133">Transmembrane helix</keyword>
<keyword evidence="1" id="KW-0472">Membrane</keyword>
<feature type="domain" description="F5/8 type C" evidence="2">
    <location>
        <begin position="79"/>
        <end position="203"/>
    </location>
</feature>